<dbReference type="GO" id="GO:0004177">
    <property type="term" value="F:aminopeptidase activity"/>
    <property type="evidence" value="ECO:0007669"/>
    <property type="project" value="UniProtKB-KW"/>
</dbReference>
<dbReference type="EC" id="3.4.11.1" evidence="8"/>
<dbReference type="InterPro" id="IPR008283">
    <property type="entry name" value="Peptidase_M17_N"/>
</dbReference>
<dbReference type="EC" id="3.4.11.10" evidence="8"/>
<dbReference type="InterPro" id="IPR023042">
    <property type="entry name" value="Peptidase_M17_leu_NH2_pept"/>
</dbReference>
<dbReference type="CDD" id="cd00433">
    <property type="entry name" value="Peptidase_M17"/>
    <property type="match status" value="1"/>
</dbReference>
<evidence type="ECO:0000313" key="11">
    <source>
        <dbReference type="Proteomes" id="UP000741863"/>
    </source>
</evidence>
<evidence type="ECO:0000259" key="9">
    <source>
        <dbReference type="PROSITE" id="PS00631"/>
    </source>
</evidence>
<comment type="subcellular location">
    <subcellularLocation>
        <location evidence="8">Cytoplasm</location>
    </subcellularLocation>
</comment>
<dbReference type="SUPFAM" id="SSF53187">
    <property type="entry name" value="Zn-dependent exopeptidases"/>
    <property type="match status" value="1"/>
</dbReference>
<evidence type="ECO:0000256" key="6">
    <source>
        <dbReference type="ARBA" id="ARBA00022801"/>
    </source>
</evidence>
<gene>
    <name evidence="8" type="primary">pepA</name>
    <name evidence="10" type="ORF">JOD17_001071</name>
</gene>
<keyword evidence="5 8" id="KW-0645">Protease</keyword>
<dbReference type="InterPro" id="IPR011356">
    <property type="entry name" value="Leucine_aapep/pepB"/>
</dbReference>
<dbReference type="PANTHER" id="PTHR11963:SF23">
    <property type="entry name" value="CYTOSOL AMINOPEPTIDASE"/>
    <property type="match status" value="1"/>
</dbReference>
<keyword evidence="6 8" id="KW-0378">Hydrolase</keyword>
<proteinExistence type="inferred from homology"/>
<keyword evidence="4 8" id="KW-0031">Aminopeptidase</keyword>
<comment type="catalytic activity">
    <reaction evidence="1 8">
        <text>Release of an N-terminal amino acid, Xaa-|-Yaa-, in which Xaa is preferably Leu, but may be other amino acids including Pro although not Arg or Lys, and Yaa may be Pro. Amino acid amides and methyl esters are also readily hydrolyzed, but rates on arylamides are exceedingly low.</text>
        <dbReference type="EC" id="3.4.11.1"/>
    </reaction>
</comment>
<feature type="active site" evidence="8">
    <location>
        <position position="347"/>
    </location>
</feature>
<dbReference type="NCBIfam" id="NF002083">
    <property type="entry name" value="PRK00913.3-5"/>
    <property type="match status" value="1"/>
</dbReference>
<feature type="binding site" evidence="8">
    <location>
        <position position="266"/>
    </location>
    <ligand>
        <name>Mn(2+)</name>
        <dbReference type="ChEBI" id="CHEBI:29035"/>
        <label>1</label>
    </ligand>
</feature>
<sequence>MFNFASNWDEASNGSVIIIGVGEGEQRLPDQLLNASGDWIKPIQNKHESGGIRSKSGELTSFTIPFNETFKTLIFVGKGSSKEQDIIATKEALGSGFQAAHKLKEAHIDVLLDTFIDHTSDTETVISAAAEMAHTATYTFEAYKTNKHDTLARTYTFYCAEQHDEAINVGTAIAKGVNFARTLVNIPANDLTPVALAGEARALSSRHDHLSFEVLGNEELEEMGMHALLAVNQGSDQPAQMIVLRYQGLENWDEPLTFVGKGLTYDTGGYSMKPPEGMKTMKSDMGGAAAVLGAMEIIAETKPAINVMAVIPSTENMVNGKAMRPGDVLGSFDGQTIEVTNTDAEGRLVLADGVSYAKHLGAKKIVDVATLTGACVVALGDVITGAVSNDDDFYNRTATAAIESGEDIWRFPTHPRYYKMLRQSDVADLNNAPGRLAGSITAGLFIESFVKDTPWVHLDIAGTSFLDRVTPMGPKGGTGVMARTLATLANHESRS</sequence>
<name>A0ABS2P9J3_9BACL</name>
<evidence type="ECO:0000313" key="10">
    <source>
        <dbReference type="EMBL" id="MBM7631979.1"/>
    </source>
</evidence>
<dbReference type="Gene3D" id="3.40.630.10">
    <property type="entry name" value="Zn peptidases"/>
    <property type="match status" value="1"/>
</dbReference>
<dbReference type="PRINTS" id="PR00481">
    <property type="entry name" value="LAMNOPPTDASE"/>
</dbReference>
<comment type="caution">
    <text evidence="10">The sequence shown here is derived from an EMBL/GenBank/DDBJ whole genome shotgun (WGS) entry which is preliminary data.</text>
</comment>
<dbReference type="SUPFAM" id="SSF52949">
    <property type="entry name" value="Macro domain-like"/>
    <property type="match status" value="1"/>
</dbReference>
<dbReference type="Pfam" id="PF02789">
    <property type="entry name" value="Peptidase_M17_N"/>
    <property type="match status" value="1"/>
</dbReference>
<dbReference type="InterPro" id="IPR000819">
    <property type="entry name" value="Peptidase_M17_C"/>
</dbReference>
<feature type="binding site" evidence="8">
    <location>
        <position position="343"/>
    </location>
    <ligand>
        <name>Mn(2+)</name>
        <dbReference type="ChEBI" id="CHEBI:29035"/>
        <label>1</label>
    </ligand>
</feature>
<dbReference type="Pfam" id="PF00883">
    <property type="entry name" value="Peptidase_M17"/>
    <property type="match status" value="1"/>
</dbReference>
<evidence type="ECO:0000256" key="7">
    <source>
        <dbReference type="ARBA" id="ARBA00049972"/>
    </source>
</evidence>
<feature type="binding site" evidence="8">
    <location>
        <position position="284"/>
    </location>
    <ligand>
        <name>Mn(2+)</name>
        <dbReference type="ChEBI" id="CHEBI:29035"/>
        <label>2</label>
    </ligand>
</feature>
<comment type="similarity">
    <text evidence="3 8">Belongs to the peptidase M17 family.</text>
</comment>
<protein>
    <recommendedName>
        <fullName evidence="8">Probable cytosol aminopeptidase</fullName>
        <ecNumber evidence="8">3.4.11.1</ecNumber>
    </recommendedName>
    <alternativeName>
        <fullName evidence="8">Leucine aminopeptidase</fullName>
        <shortName evidence="8">LAP</shortName>
        <ecNumber evidence="8">3.4.11.10</ecNumber>
    </alternativeName>
    <alternativeName>
        <fullName evidence="8">Leucyl aminopeptidase</fullName>
    </alternativeName>
</protein>
<dbReference type="RefSeq" id="WP_204695985.1">
    <property type="nucleotide sequence ID" value="NZ_JAFBEC010000002.1"/>
</dbReference>
<evidence type="ECO:0000256" key="1">
    <source>
        <dbReference type="ARBA" id="ARBA00000135"/>
    </source>
</evidence>
<feature type="domain" description="Cytosol aminopeptidase" evidence="9">
    <location>
        <begin position="341"/>
        <end position="348"/>
    </location>
</feature>
<evidence type="ECO:0000256" key="2">
    <source>
        <dbReference type="ARBA" id="ARBA00000967"/>
    </source>
</evidence>
<dbReference type="PROSITE" id="PS00631">
    <property type="entry name" value="CYTOSOL_AP"/>
    <property type="match status" value="1"/>
</dbReference>
<feature type="binding site" evidence="8">
    <location>
        <position position="266"/>
    </location>
    <ligand>
        <name>Mn(2+)</name>
        <dbReference type="ChEBI" id="CHEBI:29035"/>
        <label>2</label>
    </ligand>
</feature>
<dbReference type="Gene3D" id="3.40.220.10">
    <property type="entry name" value="Leucine Aminopeptidase, subunit E, domain 1"/>
    <property type="match status" value="1"/>
</dbReference>
<dbReference type="HAMAP" id="MF_00181">
    <property type="entry name" value="Cytosol_peptidase_M17"/>
    <property type="match status" value="1"/>
</dbReference>
<dbReference type="Proteomes" id="UP000741863">
    <property type="component" value="Unassembled WGS sequence"/>
</dbReference>
<accession>A0ABS2P9J3</accession>
<evidence type="ECO:0000256" key="3">
    <source>
        <dbReference type="ARBA" id="ARBA00009528"/>
    </source>
</evidence>
<keyword evidence="8" id="KW-0963">Cytoplasm</keyword>
<comment type="catalytic activity">
    <reaction evidence="2 8">
        <text>Release of an N-terminal amino acid, preferentially leucine, but not glutamic or aspartic acids.</text>
        <dbReference type="EC" id="3.4.11.10"/>
    </reaction>
</comment>
<dbReference type="InterPro" id="IPR043472">
    <property type="entry name" value="Macro_dom-like"/>
</dbReference>
<evidence type="ECO:0000256" key="8">
    <source>
        <dbReference type="HAMAP-Rule" id="MF_00181"/>
    </source>
</evidence>
<evidence type="ECO:0000256" key="4">
    <source>
        <dbReference type="ARBA" id="ARBA00022438"/>
    </source>
</evidence>
<feature type="binding site" evidence="8">
    <location>
        <position position="345"/>
    </location>
    <ligand>
        <name>Mn(2+)</name>
        <dbReference type="ChEBI" id="CHEBI:29035"/>
        <label>1</label>
    </ligand>
</feature>
<feature type="binding site" evidence="8">
    <location>
        <position position="345"/>
    </location>
    <ligand>
        <name>Mn(2+)</name>
        <dbReference type="ChEBI" id="CHEBI:29035"/>
        <label>2</label>
    </ligand>
</feature>
<keyword evidence="8" id="KW-0479">Metal-binding</keyword>
<feature type="active site" evidence="8">
    <location>
        <position position="273"/>
    </location>
</feature>
<keyword evidence="8" id="KW-0464">Manganese</keyword>
<evidence type="ECO:0000256" key="5">
    <source>
        <dbReference type="ARBA" id="ARBA00022670"/>
    </source>
</evidence>
<reference evidence="10 11" key="1">
    <citation type="submission" date="2021-01" db="EMBL/GenBank/DDBJ databases">
        <title>Genomic Encyclopedia of Type Strains, Phase IV (KMG-IV): sequencing the most valuable type-strain genomes for metagenomic binning, comparative biology and taxonomic classification.</title>
        <authorList>
            <person name="Goeker M."/>
        </authorList>
    </citation>
    <scope>NUCLEOTIDE SEQUENCE [LARGE SCALE GENOMIC DNA]</scope>
    <source>
        <strain evidence="10 11">DSM 25540</strain>
    </source>
</reference>
<comment type="function">
    <text evidence="7 8">Presumably involved in the processing and regular turnover of intracellular proteins. Catalyzes the removal of unsubstituted N-terminal amino acids from various peptides.</text>
</comment>
<comment type="cofactor">
    <cofactor evidence="8">
        <name>Mn(2+)</name>
        <dbReference type="ChEBI" id="CHEBI:29035"/>
    </cofactor>
    <text evidence="8">Binds 2 manganese ions per subunit.</text>
</comment>
<dbReference type="NCBIfam" id="NF002073">
    <property type="entry name" value="PRK00913.1-2"/>
    <property type="match status" value="1"/>
</dbReference>
<organism evidence="10 11">
    <name type="scientific">Geomicrobium sediminis</name>
    <dbReference type="NCBI Taxonomy" id="1347788"/>
    <lineage>
        <taxon>Bacteria</taxon>
        <taxon>Bacillati</taxon>
        <taxon>Bacillota</taxon>
        <taxon>Bacilli</taxon>
        <taxon>Bacillales</taxon>
        <taxon>Geomicrobium</taxon>
    </lineage>
</organism>
<dbReference type="PANTHER" id="PTHR11963">
    <property type="entry name" value="LEUCINE AMINOPEPTIDASE-RELATED"/>
    <property type="match status" value="1"/>
</dbReference>
<dbReference type="EMBL" id="JAFBEC010000002">
    <property type="protein sequence ID" value="MBM7631979.1"/>
    <property type="molecule type" value="Genomic_DNA"/>
</dbReference>
<feature type="binding site" evidence="8">
    <location>
        <position position="261"/>
    </location>
    <ligand>
        <name>Mn(2+)</name>
        <dbReference type="ChEBI" id="CHEBI:29035"/>
        <label>2</label>
    </ligand>
</feature>
<keyword evidence="11" id="KW-1185">Reference proteome</keyword>